<dbReference type="Gene3D" id="3.40.1440.10">
    <property type="entry name" value="GIY-YIG endonuclease"/>
    <property type="match status" value="1"/>
</dbReference>
<organism evidence="2 3">
    <name type="scientific">Candidatus Doudnabacteria bacterium CG10_big_fil_rev_8_21_14_0_10_41_10</name>
    <dbReference type="NCBI Taxonomy" id="1974551"/>
    <lineage>
        <taxon>Bacteria</taxon>
        <taxon>Candidatus Doudnaibacteriota</taxon>
    </lineage>
</organism>
<proteinExistence type="predicted"/>
<evidence type="ECO:0000259" key="1">
    <source>
        <dbReference type="PROSITE" id="PS50164"/>
    </source>
</evidence>
<dbReference type="AlphaFoldDB" id="A0A2H0VCA5"/>
<dbReference type="Pfam" id="PF01541">
    <property type="entry name" value="GIY-YIG"/>
    <property type="match status" value="1"/>
</dbReference>
<protein>
    <recommendedName>
        <fullName evidence="1">GIY-YIG domain-containing protein</fullName>
    </recommendedName>
</protein>
<comment type="caution">
    <text evidence="2">The sequence shown here is derived from an EMBL/GenBank/DDBJ whole genome shotgun (WGS) entry which is preliminary data.</text>
</comment>
<evidence type="ECO:0000313" key="2">
    <source>
        <dbReference type="EMBL" id="PIR96732.1"/>
    </source>
</evidence>
<dbReference type="InterPro" id="IPR035901">
    <property type="entry name" value="GIY-YIG_endonuc_sf"/>
</dbReference>
<dbReference type="Proteomes" id="UP000230557">
    <property type="component" value="Unassembled WGS sequence"/>
</dbReference>
<dbReference type="EMBL" id="PFAJ01000064">
    <property type="protein sequence ID" value="PIR96732.1"/>
    <property type="molecule type" value="Genomic_DNA"/>
</dbReference>
<reference evidence="3" key="1">
    <citation type="submission" date="2017-09" db="EMBL/GenBank/DDBJ databases">
        <title>Depth-based differentiation of microbial function through sediment-hosted aquifers and enrichment of novel symbionts in the deep terrestrial subsurface.</title>
        <authorList>
            <person name="Probst A.J."/>
            <person name="Ladd B."/>
            <person name="Jarett J.K."/>
            <person name="Geller-Mcgrath D.E."/>
            <person name="Sieber C.M.K."/>
            <person name="Emerson J.B."/>
            <person name="Anantharaman K."/>
            <person name="Thomas B.C."/>
            <person name="Malmstrom R."/>
            <person name="Stieglmeier M."/>
            <person name="Klingl A."/>
            <person name="Woyke T."/>
            <person name="Ryan C.M."/>
            <person name="Banfield J.F."/>
        </authorList>
    </citation>
    <scope>NUCLEOTIDE SEQUENCE [LARGE SCALE GENOMIC DNA]</scope>
</reference>
<name>A0A2H0VCA5_9BACT</name>
<accession>A0A2H0VCA5</accession>
<dbReference type="PROSITE" id="PS50164">
    <property type="entry name" value="GIY_YIG"/>
    <property type="match status" value="1"/>
</dbReference>
<dbReference type="SUPFAM" id="SSF82771">
    <property type="entry name" value="GIY-YIG endonuclease"/>
    <property type="match status" value="1"/>
</dbReference>
<feature type="domain" description="GIY-YIG" evidence="1">
    <location>
        <begin position="45"/>
        <end position="87"/>
    </location>
</feature>
<evidence type="ECO:0000313" key="3">
    <source>
        <dbReference type="Proteomes" id="UP000230557"/>
    </source>
</evidence>
<sequence>MWYKRSFTGFHKVTYRGSKKCSYRGAENLSRGSARKKIHPAPFRHMFYVYIIKLKRDKGLYFGSTNDLRRRLVEHTKSKGDLDLIYY</sequence>
<dbReference type="InterPro" id="IPR000305">
    <property type="entry name" value="GIY-YIG_endonuc"/>
</dbReference>
<gene>
    <name evidence="2" type="ORF">COT91_04875</name>
</gene>